<dbReference type="Gene3D" id="1.10.390.10">
    <property type="entry name" value="Neutral Protease Domain 2"/>
    <property type="match status" value="1"/>
</dbReference>
<evidence type="ECO:0000256" key="10">
    <source>
        <dbReference type="PIRSR" id="PIRSR634016-3"/>
    </source>
</evidence>
<dbReference type="GO" id="GO:0006508">
    <property type="term" value="P:proteolysis"/>
    <property type="evidence" value="ECO:0007669"/>
    <property type="project" value="UniProtKB-KW"/>
</dbReference>
<dbReference type="GO" id="GO:0043171">
    <property type="term" value="P:peptide catabolic process"/>
    <property type="evidence" value="ECO:0007669"/>
    <property type="project" value="TreeGrafter"/>
</dbReference>
<dbReference type="Pfam" id="PF01433">
    <property type="entry name" value="Peptidase_M1"/>
    <property type="match status" value="1"/>
</dbReference>
<dbReference type="InterPro" id="IPR014782">
    <property type="entry name" value="Peptidase_M1_dom"/>
</dbReference>
<dbReference type="Gene3D" id="2.60.40.1730">
    <property type="entry name" value="tricorn interacting facor f3 domain"/>
    <property type="match status" value="1"/>
</dbReference>
<comment type="cofactor">
    <cofactor evidence="10 12">
        <name>Zn(2+)</name>
        <dbReference type="ChEBI" id="CHEBI:29105"/>
    </cofactor>
    <text evidence="10 12">Binds 1 zinc ion per subunit.</text>
</comment>
<dbReference type="PRINTS" id="PR00756">
    <property type="entry name" value="ALADIPTASE"/>
</dbReference>
<dbReference type="Pfam" id="PF11838">
    <property type="entry name" value="ERAP1_C"/>
    <property type="match status" value="1"/>
</dbReference>
<dbReference type="GO" id="GO:0005737">
    <property type="term" value="C:cytoplasm"/>
    <property type="evidence" value="ECO:0007669"/>
    <property type="project" value="TreeGrafter"/>
</dbReference>
<dbReference type="Proteomes" id="UP000178040">
    <property type="component" value="Unassembled WGS sequence"/>
</dbReference>
<sequence length="862" mass="99812">MNLIPINYNLTFEPDLEKFRFKGKEILTFELKPHSAKTSRGEVKQIVLDAVDLKIVNCQLLMAKKNIVNSFKLVAKEEKLIISLSRGVKQGSYELRIEFEGILNDKLAGFYRSKYIVDGKEKYLATTQFEATDARRAFPCIDDPSYKATFDVTVVIDRRLTAISNTLPIESKKNNEKTVLKPSLTSGVKDAVSTMQNKKKIIKFDRTPLMSTYLLYLGVGEFEFLEEKYKKTLIRIATTPGKSVYGKFALGCAKKSLDFFEKYFDYLYPLKKLDLIAIPDFATGAMENWGAITFRENALLFYSGKSSKATMQRIAEVVAHEIAHQWFGNLVTMNWWDDLWLNESFATYMGNKVVDHYWPEWKVWDQFVTDTVFGGMALDSLKSSHPIKVKVKNTAELEELFDEIAYEKGGSILRMLDLYLGEVVFREGLRNYIKYFIYRNAEAKDLWNCLEKVSDKPVVEIMQKFIKQVGFPKISVREKNNVLFFQQRRFLFEGKDEKSVWKIPLVLRNGKDIMRQIYLPEKKLTLRFNPKEKLATINHNYSGFYVSDYSSVLLKSMAQSSRFYSDSDKIGLIHDLFALILAGEKNLEELFYLINTFFSQENSSIVLHYIIAKLTGIYLLLRDERSKKFATQFSKRVLDRIVGYEPKASENILETFLRVAALSSLTLFNDNEVAFFVNKKFISYLEDEKSLHSDLRSIVYSSAIWFDDRNYKVLKKSYEESIIQEEKAKLLTAMGFSKNRDRIKETLEYIMSPKVPFAFLPYAVSSASRNPYAKEDSLDWLIKSWPRLIKSSGGLANMLLRKILKSIVPVCGVGYEKEIEKFLRENKISGLERTIDQTLEELRINSRFAHRYKINIPSMSQV</sequence>
<feature type="domain" description="Aminopeptidase N-like N-terminal" evidence="15">
    <location>
        <begin position="5"/>
        <end position="214"/>
    </location>
</feature>
<dbReference type="InterPro" id="IPR027268">
    <property type="entry name" value="Peptidase_M4/M1_CTD_sf"/>
</dbReference>
<feature type="binding site" evidence="10">
    <location>
        <position position="324"/>
    </location>
    <ligand>
        <name>Zn(2+)</name>
        <dbReference type="ChEBI" id="CHEBI:29105"/>
        <note>catalytic</note>
    </ligand>
</feature>
<evidence type="ECO:0000256" key="12">
    <source>
        <dbReference type="RuleBase" id="RU364040"/>
    </source>
</evidence>
<evidence type="ECO:0000256" key="7">
    <source>
        <dbReference type="ARBA" id="ARBA00022833"/>
    </source>
</evidence>
<name>A0A1F7IPE6_9BACT</name>
<organism evidence="16 17">
    <name type="scientific">Candidatus Roizmanbacteria bacterium RIFCSPLOWO2_01_FULL_37_16</name>
    <dbReference type="NCBI Taxonomy" id="1802058"/>
    <lineage>
        <taxon>Bacteria</taxon>
        <taxon>Candidatus Roizmaniibacteriota</taxon>
    </lineage>
</organism>
<dbReference type="GO" id="GO:0016285">
    <property type="term" value="F:alanyl aminopeptidase activity"/>
    <property type="evidence" value="ECO:0007669"/>
    <property type="project" value="UniProtKB-EC"/>
</dbReference>
<dbReference type="EC" id="3.4.11.-" evidence="12"/>
<dbReference type="GO" id="GO:0016020">
    <property type="term" value="C:membrane"/>
    <property type="evidence" value="ECO:0007669"/>
    <property type="project" value="TreeGrafter"/>
</dbReference>
<evidence type="ECO:0000256" key="11">
    <source>
        <dbReference type="PIRSR" id="PIRSR634016-4"/>
    </source>
</evidence>
<keyword evidence="7 10" id="KW-0862">Zinc</keyword>
<evidence type="ECO:0000256" key="8">
    <source>
        <dbReference type="ARBA" id="ARBA00023049"/>
    </source>
</evidence>
<dbReference type="InterPro" id="IPR034016">
    <property type="entry name" value="M1_APN-typ"/>
</dbReference>
<evidence type="ECO:0000259" key="15">
    <source>
        <dbReference type="Pfam" id="PF17900"/>
    </source>
</evidence>
<keyword evidence="6 12" id="KW-0378">Hydrolase</keyword>
<keyword evidence="5 10" id="KW-0479">Metal-binding</keyword>
<dbReference type="CDD" id="cd09601">
    <property type="entry name" value="M1_APN-Q_like"/>
    <property type="match status" value="1"/>
</dbReference>
<evidence type="ECO:0000256" key="9">
    <source>
        <dbReference type="PIRSR" id="PIRSR634016-1"/>
    </source>
</evidence>
<dbReference type="InterPro" id="IPR001930">
    <property type="entry name" value="Peptidase_M1"/>
</dbReference>
<accession>A0A1F7IPE6</accession>
<dbReference type="AlphaFoldDB" id="A0A1F7IPE6"/>
<dbReference type="GO" id="GO:0070006">
    <property type="term" value="F:metalloaminopeptidase activity"/>
    <property type="evidence" value="ECO:0007669"/>
    <property type="project" value="TreeGrafter"/>
</dbReference>
<dbReference type="PANTHER" id="PTHR11533">
    <property type="entry name" value="PROTEASE M1 ZINC METALLOPROTEASE"/>
    <property type="match status" value="1"/>
</dbReference>
<evidence type="ECO:0000259" key="14">
    <source>
        <dbReference type="Pfam" id="PF11838"/>
    </source>
</evidence>
<protein>
    <recommendedName>
        <fullName evidence="12">Aminopeptidase</fullName>
        <ecNumber evidence="12">3.4.11.-</ecNumber>
    </recommendedName>
</protein>
<comment type="caution">
    <text evidence="16">The sequence shown here is derived from an EMBL/GenBank/DDBJ whole genome shotgun (WGS) entry which is preliminary data.</text>
</comment>
<evidence type="ECO:0000259" key="13">
    <source>
        <dbReference type="Pfam" id="PF01433"/>
    </source>
</evidence>
<evidence type="ECO:0000256" key="2">
    <source>
        <dbReference type="ARBA" id="ARBA00010136"/>
    </source>
</evidence>
<evidence type="ECO:0000313" key="17">
    <source>
        <dbReference type="Proteomes" id="UP000178040"/>
    </source>
</evidence>
<comment type="catalytic activity">
    <reaction evidence="1">
        <text>Release of an N-terminal amino acid, Xaa-|-Yaa- from a peptide, amide or arylamide. Xaa is preferably Ala, but may be most amino acids including Pro (slow action). When a terminal hydrophobic residue is followed by a prolyl residue, the two may be released as an intact Xaa-Pro dipeptide.</text>
        <dbReference type="EC" id="3.4.11.2"/>
    </reaction>
</comment>
<dbReference type="InterPro" id="IPR045357">
    <property type="entry name" value="Aminopeptidase_N-like_N"/>
</dbReference>
<gene>
    <name evidence="16" type="ORF">A3B40_03230</name>
</gene>
<dbReference type="Pfam" id="PF17900">
    <property type="entry name" value="Peptidase_M1_N"/>
    <property type="match status" value="1"/>
</dbReference>
<dbReference type="InterPro" id="IPR024571">
    <property type="entry name" value="ERAP1-like_C_dom"/>
</dbReference>
<evidence type="ECO:0000313" key="16">
    <source>
        <dbReference type="EMBL" id="OGK45229.1"/>
    </source>
</evidence>
<feature type="domain" description="Peptidase M1 membrane alanine aminopeptidase" evidence="13">
    <location>
        <begin position="248"/>
        <end position="465"/>
    </location>
</feature>
<dbReference type="SUPFAM" id="SSF63737">
    <property type="entry name" value="Leukotriene A4 hydrolase N-terminal domain"/>
    <property type="match status" value="1"/>
</dbReference>
<evidence type="ECO:0000256" key="3">
    <source>
        <dbReference type="ARBA" id="ARBA00022438"/>
    </source>
</evidence>
<evidence type="ECO:0000256" key="4">
    <source>
        <dbReference type="ARBA" id="ARBA00022670"/>
    </source>
</evidence>
<dbReference type="Gene3D" id="1.25.50.20">
    <property type="match status" value="1"/>
</dbReference>
<comment type="similarity">
    <text evidence="2 12">Belongs to the peptidase M1 family.</text>
</comment>
<dbReference type="EMBL" id="MGAI01000013">
    <property type="protein sequence ID" value="OGK45229.1"/>
    <property type="molecule type" value="Genomic_DNA"/>
</dbReference>
<dbReference type="InterPro" id="IPR050344">
    <property type="entry name" value="Peptidase_M1_aminopeptidases"/>
</dbReference>
<dbReference type="FunFam" id="1.10.390.10:FF:000001">
    <property type="entry name" value="Aminopeptidase"/>
    <property type="match status" value="1"/>
</dbReference>
<dbReference type="Gene3D" id="2.60.40.1910">
    <property type="match status" value="1"/>
</dbReference>
<evidence type="ECO:0000256" key="6">
    <source>
        <dbReference type="ARBA" id="ARBA00022801"/>
    </source>
</evidence>
<dbReference type="GO" id="GO:0042277">
    <property type="term" value="F:peptide binding"/>
    <property type="evidence" value="ECO:0007669"/>
    <property type="project" value="TreeGrafter"/>
</dbReference>
<feature type="binding site" evidence="10">
    <location>
        <position position="320"/>
    </location>
    <ligand>
        <name>Zn(2+)</name>
        <dbReference type="ChEBI" id="CHEBI:29105"/>
        <note>catalytic</note>
    </ligand>
</feature>
<feature type="site" description="Transition state stabilizer" evidence="11">
    <location>
        <position position="406"/>
    </location>
</feature>
<feature type="active site" description="Proton acceptor" evidence="9">
    <location>
        <position position="321"/>
    </location>
</feature>
<feature type="domain" description="ERAP1-like C-terminal" evidence="14">
    <location>
        <begin position="537"/>
        <end position="843"/>
    </location>
</feature>
<keyword evidence="3 12" id="KW-0031">Aminopeptidase</keyword>
<proteinExistence type="inferred from homology"/>
<evidence type="ECO:0000256" key="5">
    <source>
        <dbReference type="ARBA" id="ARBA00022723"/>
    </source>
</evidence>
<reference evidence="16 17" key="1">
    <citation type="journal article" date="2016" name="Nat. Commun.">
        <title>Thousands of microbial genomes shed light on interconnected biogeochemical processes in an aquifer system.</title>
        <authorList>
            <person name="Anantharaman K."/>
            <person name="Brown C.T."/>
            <person name="Hug L.A."/>
            <person name="Sharon I."/>
            <person name="Castelle C.J."/>
            <person name="Probst A.J."/>
            <person name="Thomas B.C."/>
            <person name="Singh A."/>
            <person name="Wilkins M.J."/>
            <person name="Karaoz U."/>
            <person name="Brodie E.L."/>
            <person name="Williams K.H."/>
            <person name="Hubbard S.S."/>
            <person name="Banfield J.F."/>
        </authorList>
    </citation>
    <scope>NUCLEOTIDE SEQUENCE [LARGE SCALE GENOMIC DNA]</scope>
</reference>
<keyword evidence="8 12" id="KW-0482">Metalloprotease</keyword>
<dbReference type="SUPFAM" id="SSF55486">
    <property type="entry name" value="Metalloproteases ('zincins'), catalytic domain"/>
    <property type="match status" value="1"/>
</dbReference>
<dbReference type="PANTHER" id="PTHR11533:SF174">
    <property type="entry name" value="PUROMYCIN-SENSITIVE AMINOPEPTIDASE-RELATED"/>
    <property type="match status" value="1"/>
</dbReference>
<dbReference type="InterPro" id="IPR042097">
    <property type="entry name" value="Aminopeptidase_N-like_N_sf"/>
</dbReference>
<dbReference type="GO" id="GO:0005615">
    <property type="term" value="C:extracellular space"/>
    <property type="evidence" value="ECO:0007669"/>
    <property type="project" value="TreeGrafter"/>
</dbReference>
<feature type="binding site" evidence="10">
    <location>
        <position position="343"/>
    </location>
    <ligand>
        <name>Zn(2+)</name>
        <dbReference type="ChEBI" id="CHEBI:29105"/>
        <note>catalytic</note>
    </ligand>
</feature>
<dbReference type="GO" id="GO:0008270">
    <property type="term" value="F:zinc ion binding"/>
    <property type="evidence" value="ECO:0007669"/>
    <property type="project" value="UniProtKB-UniRule"/>
</dbReference>
<evidence type="ECO:0000256" key="1">
    <source>
        <dbReference type="ARBA" id="ARBA00000098"/>
    </source>
</evidence>
<keyword evidence="4 12" id="KW-0645">Protease</keyword>